<evidence type="ECO:0000259" key="3">
    <source>
        <dbReference type="Pfam" id="PF13464"/>
    </source>
</evidence>
<dbReference type="Pfam" id="PF13413">
    <property type="entry name" value="HTH_25"/>
    <property type="match status" value="1"/>
</dbReference>
<feature type="domain" description="Cytoskeleton protein RodZ-like C-terminal" evidence="3">
    <location>
        <begin position="186"/>
        <end position="248"/>
    </location>
</feature>
<protein>
    <submittedName>
        <fullName evidence="4">Helix-turn-helix domain-containing protein</fullName>
    </submittedName>
</protein>
<name>A0A437M9V4_9SPHN</name>
<reference evidence="4 5" key="1">
    <citation type="submission" date="2019-01" db="EMBL/GenBank/DDBJ databases">
        <authorList>
            <person name="Chen W.-M."/>
        </authorList>
    </citation>
    <scope>NUCLEOTIDE SEQUENCE [LARGE SCALE GENOMIC DNA]</scope>
    <source>
        <strain evidence="4 5">CCP-7</strain>
    </source>
</reference>
<sequence>MAVDDKDEAGLFVRRVGDELAAARRAQKLEIEEIATRTRIPARHLEAIERSDFAALPAIPYAAGFVKTYANMLGLDGNAMSRSFRDEVGDVSRDAFMPQAYEPVDPSRVPSKLLAMIALGVAVLLGMGYLLLRFEGDSSDLAQLAADTPENSRPAPAVPAPLSPVPTAVAPAVPAEPASPTGPIGVTATEDVWLKMSERTGGPTYYMDVMKAGERFDLPETATDPILRTGRPQSVKVMIGTSELPAIGEPDRLVRAYSLKRDAVTAIATGKPLPEAAPAEPVVEQPRSPRRFRRPRADDNAPSDAAVAPEAPVQP</sequence>
<evidence type="ECO:0000256" key="2">
    <source>
        <dbReference type="SAM" id="Phobius"/>
    </source>
</evidence>
<dbReference type="RefSeq" id="WP_127743909.1">
    <property type="nucleotide sequence ID" value="NZ_SACN01000001.1"/>
</dbReference>
<dbReference type="EMBL" id="SACN01000001">
    <property type="protein sequence ID" value="RVT94423.1"/>
    <property type="molecule type" value="Genomic_DNA"/>
</dbReference>
<proteinExistence type="predicted"/>
<evidence type="ECO:0000256" key="1">
    <source>
        <dbReference type="SAM" id="MobiDB-lite"/>
    </source>
</evidence>
<feature type="transmembrane region" description="Helical" evidence="2">
    <location>
        <begin position="113"/>
        <end position="132"/>
    </location>
</feature>
<dbReference type="AlphaFoldDB" id="A0A437M9V4"/>
<feature type="compositionally biased region" description="Low complexity" evidence="1">
    <location>
        <begin position="274"/>
        <end position="286"/>
    </location>
</feature>
<dbReference type="Gene3D" id="1.10.260.40">
    <property type="entry name" value="lambda repressor-like DNA-binding domains"/>
    <property type="match status" value="1"/>
</dbReference>
<evidence type="ECO:0000313" key="4">
    <source>
        <dbReference type="EMBL" id="RVT94423.1"/>
    </source>
</evidence>
<gene>
    <name evidence="4" type="ORF">EOD43_11465</name>
</gene>
<dbReference type="Proteomes" id="UP000282971">
    <property type="component" value="Unassembled WGS sequence"/>
</dbReference>
<organism evidence="4 5">
    <name type="scientific">Sphingomonas crocodyli</name>
    <dbReference type="NCBI Taxonomy" id="1979270"/>
    <lineage>
        <taxon>Bacteria</taxon>
        <taxon>Pseudomonadati</taxon>
        <taxon>Pseudomonadota</taxon>
        <taxon>Alphaproteobacteria</taxon>
        <taxon>Sphingomonadales</taxon>
        <taxon>Sphingomonadaceae</taxon>
        <taxon>Sphingomonas</taxon>
    </lineage>
</organism>
<dbReference type="InterPro" id="IPR025194">
    <property type="entry name" value="RodZ-like_C"/>
</dbReference>
<keyword evidence="2" id="KW-0812">Transmembrane</keyword>
<dbReference type="PANTHER" id="PTHR34475">
    <property type="match status" value="1"/>
</dbReference>
<dbReference type="PANTHER" id="PTHR34475:SF1">
    <property type="entry name" value="CYTOSKELETON PROTEIN RODZ"/>
    <property type="match status" value="1"/>
</dbReference>
<dbReference type="Pfam" id="PF13464">
    <property type="entry name" value="RodZ_C"/>
    <property type="match status" value="1"/>
</dbReference>
<dbReference type="GO" id="GO:0003677">
    <property type="term" value="F:DNA binding"/>
    <property type="evidence" value="ECO:0007669"/>
    <property type="project" value="InterPro"/>
</dbReference>
<evidence type="ECO:0000313" key="5">
    <source>
        <dbReference type="Proteomes" id="UP000282971"/>
    </source>
</evidence>
<dbReference type="InterPro" id="IPR050400">
    <property type="entry name" value="Bact_Cytoskel_RodZ"/>
</dbReference>
<dbReference type="InterPro" id="IPR010982">
    <property type="entry name" value="Lambda_DNA-bd_dom_sf"/>
</dbReference>
<feature type="region of interest" description="Disordered" evidence="1">
    <location>
        <begin position="269"/>
        <end position="315"/>
    </location>
</feature>
<keyword evidence="5" id="KW-1185">Reference proteome</keyword>
<dbReference type="OrthoDB" id="9790252at2"/>
<accession>A0A437M9V4</accession>
<keyword evidence="2" id="KW-0472">Membrane</keyword>
<comment type="caution">
    <text evidence="4">The sequence shown here is derived from an EMBL/GenBank/DDBJ whole genome shotgun (WGS) entry which is preliminary data.</text>
</comment>
<keyword evidence="2" id="KW-1133">Transmembrane helix</keyword>